<evidence type="ECO:0000256" key="5">
    <source>
        <dbReference type="ARBA" id="ARBA00023163"/>
    </source>
</evidence>
<evidence type="ECO:0000256" key="2">
    <source>
        <dbReference type="ARBA" id="ARBA00022840"/>
    </source>
</evidence>
<evidence type="ECO:0000259" key="7">
    <source>
        <dbReference type="PROSITE" id="PS50045"/>
    </source>
</evidence>
<dbReference type="PROSITE" id="PS00675">
    <property type="entry name" value="SIGMA54_INTERACT_1"/>
    <property type="match status" value="1"/>
</dbReference>
<dbReference type="Gene3D" id="3.30.450.20">
    <property type="entry name" value="PAS domain"/>
    <property type="match status" value="1"/>
</dbReference>
<dbReference type="CDD" id="cd00130">
    <property type="entry name" value="PAS"/>
    <property type="match status" value="1"/>
</dbReference>
<dbReference type="Pfam" id="PF02954">
    <property type="entry name" value="HTH_8"/>
    <property type="match status" value="1"/>
</dbReference>
<dbReference type="FunFam" id="3.40.50.300:FF:000006">
    <property type="entry name" value="DNA-binding transcriptional regulator NtrC"/>
    <property type="match status" value="1"/>
</dbReference>
<dbReference type="InterPro" id="IPR035965">
    <property type="entry name" value="PAS-like_dom_sf"/>
</dbReference>
<keyword evidence="4" id="KW-0238">DNA-binding</keyword>
<sequence>MEIGRILEALFTENQFMAAMIVNDKGRIVSISETYLNVLNLCREEVIGRPAKEITPHTRVMTVLESGKAIVGYNWRINDYNMIASTIPIIQEGKVVGAFAYSVFMDIWNAQDTIENLLTELNMYKDEVDNLYKAKFNFDDILGNNEVFKKVKNFARQVAQHTITTVLLCGESGTGKELFAQAIHNQSSRSRFPFLRINCATIPENLLEAELFGYEEGAFTGAKKGGKPGKFELASGGTIFLDEIGEMSPSMQSKLLVALQEHEIERLGGSYPIRINVRVIAATNRNLEDMIESGVFREDLYYRLNVVRLDIPPLRKRPGDIPMLCRHIMSRLNYRLATGIKEISDNALELLSSYPWPGNVRELENILERAMILADMEKTELLDARHFVFVKKRLDLNRASQEKQNLKTAVREFERDLIDKAMQDADYDRVKAAELLEIDLSTLYRKLKKWDFPA</sequence>
<evidence type="ECO:0000256" key="3">
    <source>
        <dbReference type="ARBA" id="ARBA00023015"/>
    </source>
</evidence>
<dbReference type="Gene3D" id="1.10.8.60">
    <property type="match status" value="1"/>
</dbReference>
<feature type="domain" description="Sigma-54 factor interaction" evidence="7">
    <location>
        <begin position="141"/>
        <end position="372"/>
    </location>
</feature>
<dbReference type="GO" id="GO:0005524">
    <property type="term" value="F:ATP binding"/>
    <property type="evidence" value="ECO:0007669"/>
    <property type="project" value="UniProtKB-KW"/>
</dbReference>
<evidence type="ECO:0000256" key="4">
    <source>
        <dbReference type="ARBA" id="ARBA00023125"/>
    </source>
</evidence>
<evidence type="ECO:0000256" key="1">
    <source>
        <dbReference type="ARBA" id="ARBA00022741"/>
    </source>
</evidence>
<proteinExistence type="predicted"/>
<comment type="caution">
    <text evidence="8">The sequence shown here is derived from an EMBL/GenBank/DDBJ whole genome shotgun (WGS) entry which is preliminary data.</text>
</comment>
<dbReference type="Gene3D" id="3.40.50.300">
    <property type="entry name" value="P-loop containing nucleotide triphosphate hydrolases"/>
    <property type="match status" value="1"/>
</dbReference>
<dbReference type="InterPro" id="IPR025944">
    <property type="entry name" value="Sigma_54_int_dom_CS"/>
</dbReference>
<keyword evidence="2" id="KW-0067">ATP-binding</keyword>
<dbReference type="PRINTS" id="PR01590">
    <property type="entry name" value="HTHFIS"/>
</dbReference>
<keyword evidence="5" id="KW-0804">Transcription</keyword>
<dbReference type="AlphaFoldDB" id="A0A0W8E1P4"/>
<dbReference type="Gene3D" id="1.10.10.60">
    <property type="entry name" value="Homeodomain-like"/>
    <property type="match status" value="1"/>
</dbReference>
<name>A0A0W8E1P4_9ZZZZ</name>
<dbReference type="Pfam" id="PF25601">
    <property type="entry name" value="AAA_lid_14"/>
    <property type="match status" value="1"/>
</dbReference>
<dbReference type="SUPFAM" id="SSF52540">
    <property type="entry name" value="P-loop containing nucleoside triphosphate hydrolases"/>
    <property type="match status" value="1"/>
</dbReference>
<protein>
    <submittedName>
        <fullName evidence="8">Transcriptional regulator</fullName>
    </submittedName>
</protein>
<gene>
    <name evidence="8" type="ORF">ASZ90_020158</name>
</gene>
<dbReference type="Pfam" id="PF00158">
    <property type="entry name" value="Sigma54_activat"/>
    <property type="match status" value="1"/>
</dbReference>
<reference evidence="8" key="1">
    <citation type="journal article" date="2015" name="Proc. Natl. Acad. Sci. U.S.A.">
        <title>Networks of energetic and metabolic interactions define dynamics in microbial communities.</title>
        <authorList>
            <person name="Embree M."/>
            <person name="Liu J.K."/>
            <person name="Al-Bassam M.M."/>
            <person name="Zengler K."/>
        </authorList>
    </citation>
    <scope>NUCLEOTIDE SEQUENCE</scope>
</reference>
<dbReference type="CDD" id="cd00009">
    <property type="entry name" value="AAA"/>
    <property type="match status" value="1"/>
</dbReference>
<dbReference type="InterPro" id="IPR025662">
    <property type="entry name" value="Sigma_54_int_dom_ATP-bd_1"/>
</dbReference>
<keyword evidence="3" id="KW-0805">Transcription regulation</keyword>
<dbReference type="GO" id="GO:0006355">
    <property type="term" value="P:regulation of DNA-templated transcription"/>
    <property type="evidence" value="ECO:0007669"/>
    <property type="project" value="InterPro"/>
</dbReference>
<organism evidence="8">
    <name type="scientific">hydrocarbon metagenome</name>
    <dbReference type="NCBI Taxonomy" id="938273"/>
    <lineage>
        <taxon>unclassified sequences</taxon>
        <taxon>metagenomes</taxon>
        <taxon>ecological metagenomes</taxon>
    </lineage>
</organism>
<dbReference type="GO" id="GO:0043565">
    <property type="term" value="F:sequence-specific DNA binding"/>
    <property type="evidence" value="ECO:0007669"/>
    <property type="project" value="InterPro"/>
</dbReference>
<feature type="coiled-coil region" evidence="6">
    <location>
        <begin position="107"/>
        <end position="134"/>
    </location>
</feature>
<dbReference type="SMART" id="SM00382">
    <property type="entry name" value="AAA"/>
    <property type="match status" value="1"/>
</dbReference>
<dbReference type="SUPFAM" id="SSF55785">
    <property type="entry name" value="PYP-like sensor domain (PAS domain)"/>
    <property type="match status" value="1"/>
</dbReference>
<dbReference type="PROSITE" id="PS00676">
    <property type="entry name" value="SIGMA54_INTERACT_2"/>
    <property type="match status" value="1"/>
</dbReference>
<dbReference type="InterPro" id="IPR009057">
    <property type="entry name" value="Homeodomain-like_sf"/>
</dbReference>
<dbReference type="InterPro" id="IPR003593">
    <property type="entry name" value="AAA+_ATPase"/>
</dbReference>
<dbReference type="EMBL" id="LNQE01001918">
    <property type="protein sequence ID" value="KUG02526.1"/>
    <property type="molecule type" value="Genomic_DNA"/>
</dbReference>
<dbReference type="PANTHER" id="PTHR32071:SF57">
    <property type="entry name" value="C4-DICARBOXYLATE TRANSPORT TRANSCRIPTIONAL REGULATORY PROTEIN DCTD"/>
    <property type="match status" value="1"/>
</dbReference>
<dbReference type="InterPro" id="IPR025943">
    <property type="entry name" value="Sigma_54_int_dom_ATP-bd_2"/>
</dbReference>
<dbReference type="PROSITE" id="PS00688">
    <property type="entry name" value="SIGMA54_INTERACT_3"/>
    <property type="match status" value="1"/>
</dbReference>
<dbReference type="PROSITE" id="PS50045">
    <property type="entry name" value="SIGMA54_INTERACT_4"/>
    <property type="match status" value="1"/>
</dbReference>
<evidence type="ECO:0000256" key="6">
    <source>
        <dbReference type="SAM" id="Coils"/>
    </source>
</evidence>
<dbReference type="InterPro" id="IPR058031">
    <property type="entry name" value="AAA_lid_NorR"/>
</dbReference>
<dbReference type="PANTHER" id="PTHR32071">
    <property type="entry name" value="TRANSCRIPTIONAL REGULATORY PROTEIN"/>
    <property type="match status" value="1"/>
</dbReference>
<dbReference type="InterPro" id="IPR002197">
    <property type="entry name" value="HTH_Fis"/>
</dbReference>
<accession>A0A0W8E1P4</accession>
<evidence type="ECO:0000313" key="8">
    <source>
        <dbReference type="EMBL" id="KUG02526.1"/>
    </source>
</evidence>
<dbReference type="SUPFAM" id="SSF46689">
    <property type="entry name" value="Homeodomain-like"/>
    <property type="match status" value="1"/>
</dbReference>
<keyword evidence="6" id="KW-0175">Coiled coil</keyword>
<keyword evidence="1" id="KW-0547">Nucleotide-binding</keyword>
<dbReference type="InterPro" id="IPR027417">
    <property type="entry name" value="P-loop_NTPase"/>
</dbReference>
<dbReference type="InterPro" id="IPR000014">
    <property type="entry name" value="PAS"/>
</dbReference>
<dbReference type="InterPro" id="IPR002078">
    <property type="entry name" value="Sigma_54_int"/>
</dbReference>